<sequence length="88" mass="10444">MKITTVSIAEGKKNFSRLMEDAFERKKEIIVTKRGRPVAVIIPYEKYEYSKRIEGYRKIMEAREILLKTGILADDIFEQSRKELEKEF</sequence>
<dbReference type="InterPro" id="IPR036165">
    <property type="entry name" value="YefM-like_sf"/>
</dbReference>
<dbReference type="NCBIfam" id="TIGR01552">
    <property type="entry name" value="phd_fam"/>
    <property type="match status" value="1"/>
</dbReference>
<dbReference type="OrthoDB" id="33091at2"/>
<evidence type="ECO:0000313" key="3">
    <source>
        <dbReference type="EMBL" id="AMM40195.1"/>
    </source>
</evidence>
<accession>A0A7U4THF9</accession>
<reference evidence="3 4" key="1">
    <citation type="submission" date="2015-10" db="EMBL/GenBank/DDBJ databases">
        <title>Candidatus Desulfofervidus auxilii, a hydrogenotrophic sulfate-reducing bacterium involved in the thermophilic anaerobic oxidation of methane.</title>
        <authorList>
            <person name="Krukenberg V."/>
            <person name="Richter M."/>
            <person name="Wegener G."/>
        </authorList>
    </citation>
    <scope>NUCLEOTIDE SEQUENCE [LARGE SCALE GENOMIC DNA]</scope>
    <source>
        <strain evidence="3 4">HS1</strain>
    </source>
</reference>
<comment type="function">
    <text evidence="2">Antitoxin component of a type II toxin-antitoxin (TA) system.</text>
</comment>
<dbReference type="InterPro" id="IPR006442">
    <property type="entry name" value="Antitoxin_Phd/YefM"/>
</dbReference>
<organism evidence="3 4">
    <name type="scientific">Desulfofervidus auxilii</name>
    <dbReference type="NCBI Taxonomy" id="1621989"/>
    <lineage>
        <taxon>Bacteria</taxon>
        <taxon>Pseudomonadati</taxon>
        <taxon>Thermodesulfobacteriota</taxon>
        <taxon>Candidatus Desulfofervidia</taxon>
        <taxon>Candidatus Desulfofervidales</taxon>
        <taxon>Candidatus Desulfofervidaceae</taxon>
        <taxon>Candidatus Desulfofervidus</taxon>
    </lineage>
</organism>
<evidence type="ECO:0000256" key="1">
    <source>
        <dbReference type="ARBA" id="ARBA00009981"/>
    </source>
</evidence>
<dbReference type="Proteomes" id="UP000070560">
    <property type="component" value="Chromosome"/>
</dbReference>
<dbReference type="SUPFAM" id="SSF143120">
    <property type="entry name" value="YefM-like"/>
    <property type="match status" value="1"/>
</dbReference>
<evidence type="ECO:0000313" key="4">
    <source>
        <dbReference type="Proteomes" id="UP000070560"/>
    </source>
</evidence>
<dbReference type="Gene3D" id="3.40.1620.10">
    <property type="entry name" value="YefM-like domain"/>
    <property type="match status" value="1"/>
</dbReference>
<name>A0A7U4THF9_DESA2</name>
<dbReference type="RefSeq" id="WP_066060491.1">
    <property type="nucleotide sequence ID" value="NZ_CP013015.1"/>
</dbReference>
<protein>
    <recommendedName>
        <fullName evidence="2">Antitoxin</fullName>
    </recommendedName>
</protein>
<dbReference type="AlphaFoldDB" id="A0A7U4THF9"/>
<gene>
    <name evidence="3" type="ORF">HS1_000389</name>
</gene>
<proteinExistence type="inferred from homology"/>
<evidence type="ECO:0000256" key="2">
    <source>
        <dbReference type="RuleBase" id="RU362080"/>
    </source>
</evidence>
<keyword evidence="4" id="KW-1185">Reference proteome</keyword>
<comment type="similarity">
    <text evidence="1 2">Belongs to the phD/YefM antitoxin family.</text>
</comment>
<dbReference type="KEGG" id="daw:HS1_000389"/>
<dbReference type="Pfam" id="PF02604">
    <property type="entry name" value="PhdYeFM_antitox"/>
    <property type="match status" value="1"/>
</dbReference>
<dbReference type="EMBL" id="CP013015">
    <property type="protein sequence ID" value="AMM40195.1"/>
    <property type="molecule type" value="Genomic_DNA"/>
</dbReference>